<keyword evidence="3" id="KW-1185">Reference proteome</keyword>
<evidence type="ECO:0000256" key="1">
    <source>
        <dbReference type="SAM" id="MobiDB-lite"/>
    </source>
</evidence>
<organism evidence="2 3">
    <name type="scientific">Euplotes crassus</name>
    <dbReference type="NCBI Taxonomy" id="5936"/>
    <lineage>
        <taxon>Eukaryota</taxon>
        <taxon>Sar</taxon>
        <taxon>Alveolata</taxon>
        <taxon>Ciliophora</taxon>
        <taxon>Intramacronucleata</taxon>
        <taxon>Spirotrichea</taxon>
        <taxon>Hypotrichia</taxon>
        <taxon>Euplotida</taxon>
        <taxon>Euplotidae</taxon>
        <taxon>Moneuplotes</taxon>
    </lineage>
</organism>
<reference evidence="2" key="1">
    <citation type="submission" date="2023-07" db="EMBL/GenBank/DDBJ databases">
        <authorList>
            <consortium name="AG Swart"/>
            <person name="Singh M."/>
            <person name="Singh A."/>
            <person name="Seah K."/>
            <person name="Emmerich C."/>
        </authorList>
    </citation>
    <scope>NUCLEOTIDE SEQUENCE</scope>
    <source>
        <strain evidence="2">DP1</strain>
    </source>
</reference>
<name>A0AAD1UE33_EUPCR</name>
<evidence type="ECO:0000313" key="3">
    <source>
        <dbReference type="Proteomes" id="UP001295684"/>
    </source>
</evidence>
<gene>
    <name evidence="2" type="ORF">ECRASSUSDP1_LOCUS6459</name>
</gene>
<sequence length="435" mass="49799">MSSKDIQIVQISTKPEKSQEGMGVCPVCARIPGKLKCPECSIPYCKHHLAKIIMTSPGGFCKNFKCKKQITRESYLKMAAKLQNEVEDVDEIKDHNYDESDEGSFMNSDMVLEDSGKKKESISSKEFKKYLDHKMKKYKRFTKKELGSSIIVEDLCESVLANESSMFRPLREVYNEEDEAEGESEEEKKETEPKPESESEGQKKTSLLKPESEKIKKEKQSDKKKLGEKAINLGKNVLKQELEQERLNLKPESKEKGLDQIKEKEKLEQEKREQEVLGNIEEAESEQINDSQLEPSEESIKNMKISKEEVQENEKYQKEIIPAKGQFDNIGDDQNLNNSHKNRDSEASIEVRMEPEKEENQPSKDQSVKNKDKKPYQYKEDEQHKNDVKNEQDGEGDKPNGFGNGPDHNGNPSNLDEGMQEMSELCAAHCYGIMA</sequence>
<feature type="region of interest" description="Disordered" evidence="1">
    <location>
        <begin position="171"/>
        <end position="420"/>
    </location>
</feature>
<protein>
    <submittedName>
        <fullName evidence="2">Uncharacterized protein</fullName>
    </submittedName>
</protein>
<feature type="compositionally biased region" description="Basic and acidic residues" evidence="1">
    <location>
        <begin position="341"/>
        <end position="398"/>
    </location>
</feature>
<feature type="compositionally biased region" description="Basic and acidic residues" evidence="1">
    <location>
        <begin position="210"/>
        <end position="228"/>
    </location>
</feature>
<dbReference type="EMBL" id="CAMPGE010006263">
    <property type="protein sequence ID" value="CAI2365109.1"/>
    <property type="molecule type" value="Genomic_DNA"/>
</dbReference>
<evidence type="ECO:0000313" key="2">
    <source>
        <dbReference type="EMBL" id="CAI2365109.1"/>
    </source>
</evidence>
<feature type="compositionally biased region" description="Basic and acidic residues" evidence="1">
    <location>
        <begin position="238"/>
        <end position="275"/>
    </location>
</feature>
<feature type="compositionally biased region" description="Basic and acidic residues" evidence="1">
    <location>
        <begin position="186"/>
        <end position="203"/>
    </location>
</feature>
<dbReference type="AlphaFoldDB" id="A0AAD1UE33"/>
<feature type="compositionally biased region" description="Acidic residues" evidence="1">
    <location>
        <begin position="175"/>
        <end position="185"/>
    </location>
</feature>
<feature type="compositionally biased region" description="Basic and acidic residues" evidence="1">
    <location>
        <begin position="298"/>
        <end position="318"/>
    </location>
</feature>
<accession>A0AAD1UE33</accession>
<proteinExistence type="predicted"/>
<comment type="caution">
    <text evidence="2">The sequence shown here is derived from an EMBL/GenBank/DDBJ whole genome shotgun (WGS) entry which is preliminary data.</text>
</comment>
<dbReference type="Proteomes" id="UP001295684">
    <property type="component" value="Unassembled WGS sequence"/>
</dbReference>